<evidence type="ECO:0000259" key="13">
    <source>
        <dbReference type="Pfam" id="PF00133"/>
    </source>
</evidence>
<dbReference type="Gene3D" id="2.170.220.10">
    <property type="match status" value="1"/>
</dbReference>
<evidence type="ECO:0000256" key="2">
    <source>
        <dbReference type="ARBA" id="ARBA00011245"/>
    </source>
</evidence>
<evidence type="ECO:0000256" key="7">
    <source>
        <dbReference type="ARBA" id="ARBA00022917"/>
    </source>
</evidence>
<dbReference type="InterPro" id="IPR002303">
    <property type="entry name" value="Valyl-tRNA_ligase"/>
</dbReference>
<name>B4CXU5_9BACT</name>
<evidence type="ECO:0000256" key="12">
    <source>
        <dbReference type="HAMAP-Rule" id="MF_02004"/>
    </source>
</evidence>
<feature type="binding site" evidence="12">
    <location>
        <position position="531"/>
    </location>
    <ligand>
        <name>ATP</name>
        <dbReference type="ChEBI" id="CHEBI:30616"/>
    </ligand>
</feature>
<keyword evidence="3 12" id="KW-0963">Cytoplasm</keyword>
<feature type="coiled-coil region" evidence="12">
    <location>
        <begin position="824"/>
        <end position="851"/>
    </location>
</feature>
<evidence type="ECO:0000313" key="16">
    <source>
        <dbReference type="EMBL" id="EDY21093.1"/>
    </source>
</evidence>
<dbReference type="SUPFAM" id="SSF52374">
    <property type="entry name" value="Nucleotidylyl transferase"/>
    <property type="match status" value="1"/>
</dbReference>
<feature type="short sequence motif" description="'KMSKS' region" evidence="12">
    <location>
        <begin position="528"/>
        <end position="532"/>
    </location>
</feature>
<dbReference type="CDD" id="cd07962">
    <property type="entry name" value="Anticodon_Ia_Val"/>
    <property type="match status" value="1"/>
</dbReference>
<dbReference type="EMBL" id="ABVL01000003">
    <property type="protein sequence ID" value="EDY21093.1"/>
    <property type="molecule type" value="Genomic_DNA"/>
</dbReference>
<dbReference type="GO" id="GO:0004832">
    <property type="term" value="F:valine-tRNA ligase activity"/>
    <property type="evidence" value="ECO:0007669"/>
    <property type="project" value="UniProtKB-UniRule"/>
</dbReference>
<dbReference type="NCBIfam" id="TIGR00422">
    <property type="entry name" value="valS"/>
    <property type="match status" value="1"/>
</dbReference>
<dbReference type="Pfam" id="PF00133">
    <property type="entry name" value="tRNA-synt_1"/>
    <property type="match status" value="2"/>
</dbReference>
<dbReference type="RefSeq" id="WP_006978712.1">
    <property type="nucleotide sequence ID" value="NZ_ABVL01000003.1"/>
</dbReference>
<dbReference type="Gene3D" id="1.10.730.10">
    <property type="entry name" value="Isoleucyl-tRNA Synthetase, Domain 1"/>
    <property type="match status" value="1"/>
</dbReference>
<dbReference type="InParanoid" id="B4CXU5"/>
<feature type="domain" description="Aminoacyl-tRNA synthetase class Ia" evidence="13">
    <location>
        <begin position="444"/>
        <end position="566"/>
    </location>
</feature>
<dbReference type="PROSITE" id="PS00178">
    <property type="entry name" value="AA_TRNA_LIGASE_I"/>
    <property type="match status" value="1"/>
</dbReference>
<comment type="domain">
    <text evidence="12">The C-terminal coiled-coil domain is crucial for aminoacylation activity.</text>
</comment>
<dbReference type="PANTHER" id="PTHR11946:SF93">
    <property type="entry name" value="VALINE--TRNA LIGASE, CHLOROPLASTIC_MITOCHONDRIAL 2"/>
    <property type="match status" value="1"/>
</dbReference>
<comment type="domain">
    <text evidence="12">ValRS has two distinct active sites: one for aminoacylation and one for editing. The misactivated threonine is translocated from the active site to the editing site.</text>
</comment>
<dbReference type="AlphaFoldDB" id="B4CXU5"/>
<gene>
    <name evidence="12" type="primary">valS</name>
    <name evidence="16" type="ORF">CfE428DRAFT_1386</name>
</gene>
<dbReference type="Pfam" id="PF08264">
    <property type="entry name" value="Anticodon_1"/>
    <property type="match status" value="1"/>
</dbReference>
<dbReference type="SUPFAM" id="SSF47323">
    <property type="entry name" value="Anticodon-binding domain of a subclass of class I aminoacyl-tRNA synthetases"/>
    <property type="match status" value="1"/>
</dbReference>
<dbReference type="Gene3D" id="1.10.287.380">
    <property type="entry name" value="Valyl-tRNA synthetase, C-terminal domain"/>
    <property type="match status" value="1"/>
</dbReference>
<reference evidence="16 17" key="1">
    <citation type="journal article" date="2011" name="J. Bacteriol.">
        <title>Genome sequence of Chthoniobacter flavus Ellin428, an aerobic heterotrophic soil bacterium.</title>
        <authorList>
            <person name="Kant R."/>
            <person name="van Passel M.W."/>
            <person name="Palva A."/>
            <person name="Lucas S."/>
            <person name="Lapidus A."/>
            <person name="Glavina Del Rio T."/>
            <person name="Dalin E."/>
            <person name="Tice H."/>
            <person name="Bruce D."/>
            <person name="Goodwin L."/>
            <person name="Pitluck S."/>
            <person name="Larimer F.W."/>
            <person name="Land M.L."/>
            <person name="Hauser L."/>
            <person name="Sangwan P."/>
            <person name="de Vos W.M."/>
            <person name="Janssen P.H."/>
            <person name="Smidt H."/>
        </authorList>
    </citation>
    <scope>NUCLEOTIDE SEQUENCE [LARGE SCALE GENOMIC DNA]</scope>
    <source>
        <strain evidence="16 17">Ellin428</strain>
    </source>
</reference>
<evidence type="ECO:0000313" key="17">
    <source>
        <dbReference type="Proteomes" id="UP000005824"/>
    </source>
</evidence>
<dbReference type="InterPro" id="IPR010978">
    <property type="entry name" value="tRNA-bd_arm"/>
</dbReference>
<dbReference type="Proteomes" id="UP000005824">
    <property type="component" value="Unassembled WGS sequence"/>
</dbReference>
<dbReference type="InterPro" id="IPR009080">
    <property type="entry name" value="tRNAsynth_Ia_anticodon-bd"/>
</dbReference>
<dbReference type="eggNOG" id="COG0525">
    <property type="taxonomic scope" value="Bacteria"/>
</dbReference>
<dbReference type="InterPro" id="IPR002300">
    <property type="entry name" value="aa-tRNA-synth_Ia"/>
</dbReference>
<proteinExistence type="inferred from homology"/>
<keyword evidence="4 12" id="KW-0436">Ligase</keyword>
<dbReference type="Gene3D" id="3.40.50.620">
    <property type="entry name" value="HUPs"/>
    <property type="match status" value="2"/>
</dbReference>
<feature type="domain" description="Aminoacyl-tRNA synthetase class Ia" evidence="13">
    <location>
        <begin position="16"/>
        <end position="436"/>
    </location>
</feature>
<dbReference type="InterPro" id="IPR019499">
    <property type="entry name" value="Val-tRNA_synth_tRNA-bd"/>
</dbReference>
<accession>B4CXU5</accession>
<dbReference type="EC" id="6.1.1.9" evidence="12"/>
<evidence type="ECO:0000256" key="3">
    <source>
        <dbReference type="ARBA" id="ARBA00022490"/>
    </source>
</evidence>
<dbReference type="SUPFAM" id="SSF50677">
    <property type="entry name" value="ValRS/IleRS/LeuRS editing domain"/>
    <property type="match status" value="1"/>
</dbReference>
<dbReference type="PANTHER" id="PTHR11946">
    <property type="entry name" value="VALYL-TRNA SYNTHETASES"/>
    <property type="match status" value="1"/>
</dbReference>
<comment type="caution">
    <text evidence="16">The sequence shown here is derived from an EMBL/GenBank/DDBJ whole genome shotgun (WGS) entry which is preliminary data.</text>
</comment>
<evidence type="ECO:0000256" key="9">
    <source>
        <dbReference type="ARBA" id="ARBA00023146"/>
    </source>
</evidence>
<organism evidence="16 17">
    <name type="scientific">Chthoniobacter flavus Ellin428</name>
    <dbReference type="NCBI Taxonomy" id="497964"/>
    <lineage>
        <taxon>Bacteria</taxon>
        <taxon>Pseudomonadati</taxon>
        <taxon>Verrucomicrobiota</taxon>
        <taxon>Spartobacteria</taxon>
        <taxon>Chthoniobacterales</taxon>
        <taxon>Chthoniobacteraceae</taxon>
        <taxon>Chthoniobacter</taxon>
    </lineage>
</organism>
<keyword evidence="17" id="KW-1185">Reference proteome</keyword>
<dbReference type="Gene3D" id="3.90.740.10">
    <property type="entry name" value="Valyl/Leucyl/Isoleucyl-tRNA synthetase, editing domain"/>
    <property type="match status" value="1"/>
</dbReference>
<comment type="similarity">
    <text evidence="11 12">Belongs to the class-I aminoacyl-tRNA synthetase family. ValS type 1 subfamily.</text>
</comment>
<dbReference type="InterPro" id="IPR033705">
    <property type="entry name" value="Anticodon_Ia_Val"/>
</dbReference>
<dbReference type="InterPro" id="IPR013155">
    <property type="entry name" value="M/V/L/I-tRNA-synth_anticd-bd"/>
</dbReference>
<feature type="domain" description="Methionyl/Valyl/Leucyl/Isoleucyl-tRNA synthetase anticodon-binding" evidence="14">
    <location>
        <begin position="609"/>
        <end position="769"/>
    </location>
</feature>
<keyword evidence="6 12" id="KW-0067">ATP-binding</keyword>
<dbReference type="InterPro" id="IPR037118">
    <property type="entry name" value="Val-tRNA_synth_C_sf"/>
</dbReference>
<evidence type="ECO:0000259" key="14">
    <source>
        <dbReference type="Pfam" id="PF08264"/>
    </source>
</evidence>
<dbReference type="InterPro" id="IPR001412">
    <property type="entry name" value="aa-tRNA-synth_I_CS"/>
</dbReference>
<evidence type="ECO:0000256" key="1">
    <source>
        <dbReference type="ARBA" id="ARBA00004496"/>
    </source>
</evidence>
<dbReference type="GO" id="GO:0006438">
    <property type="term" value="P:valyl-tRNA aminoacylation"/>
    <property type="evidence" value="ECO:0007669"/>
    <property type="project" value="UniProtKB-UniRule"/>
</dbReference>
<protein>
    <recommendedName>
        <fullName evidence="12">Valine--tRNA ligase</fullName>
        <ecNumber evidence="12">6.1.1.9</ecNumber>
    </recommendedName>
    <alternativeName>
        <fullName evidence="12">Valyl-tRNA synthetase</fullName>
        <shortName evidence="12">ValRS</shortName>
    </alternativeName>
</protein>
<comment type="subunit">
    <text evidence="2 12">Monomer.</text>
</comment>
<evidence type="ECO:0000256" key="6">
    <source>
        <dbReference type="ARBA" id="ARBA00022840"/>
    </source>
</evidence>
<evidence type="ECO:0000256" key="10">
    <source>
        <dbReference type="ARBA" id="ARBA00047552"/>
    </source>
</evidence>
<dbReference type="InterPro" id="IPR014729">
    <property type="entry name" value="Rossmann-like_a/b/a_fold"/>
</dbReference>
<evidence type="ECO:0000259" key="15">
    <source>
        <dbReference type="Pfam" id="PF10458"/>
    </source>
</evidence>
<evidence type="ECO:0000256" key="5">
    <source>
        <dbReference type="ARBA" id="ARBA00022741"/>
    </source>
</evidence>
<dbReference type="STRING" id="497964.CfE428DRAFT_1386"/>
<dbReference type="FunFam" id="3.40.50.620:FF:000032">
    <property type="entry name" value="Valine--tRNA ligase"/>
    <property type="match status" value="1"/>
</dbReference>
<evidence type="ECO:0000256" key="8">
    <source>
        <dbReference type="ARBA" id="ARBA00023054"/>
    </source>
</evidence>
<comment type="catalytic activity">
    <reaction evidence="10 12">
        <text>tRNA(Val) + L-valine + ATP = L-valyl-tRNA(Val) + AMP + diphosphate</text>
        <dbReference type="Rhea" id="RHEA:10704"/>
        <dbReference type="Rhea" id="RHEA-COMP:9672"/>
        <dbReference type="Rhea" id="RHEA-COMP:9708"/>
        <dbReference type="ChEBI" id="CHEBI:30616"/>
        <dbReference type="ChEBI" id="CHEBI:33019"/>
        <dbReference type="ChEBI" id="CHEBI:57762"/>
        <dbReference type="ChEBI" id="CHEBI:78442"/>
        <dbReference type="ChEBI" id="CHEBI:78537"/>
        <dbReference type="ChEBI" id="CHEBI:456215"/>
        <dbReference type="EC" id="6.1.1.9"/>
    </reaction>
</comment>
<sequence length="893" mass="101156">MSELAKTYEPGAVEAKWYDYWLQHGCFTADPSRVSAQRPAYSIVIPPPNVTGVLTLGHVLNNTIQDILSRRARMQGKEVLWLPGTDHAGIATQNVVEKTLRKEGAMKHRDDLGREALVAKIWEWKEKYGGIIIQQLKKLGASCDWSRERFTMDPEYSKCVSRVFVDLYKKGLIYRGKRMVNWCPASLTALSDEEVEMKPQNGFMYHFKVEVAEAPGTWLTIATTRPETIPGDTAVAVNPKDPRYTHLIGKHVKRPLPVQIPDEQKLIPIVGDDHVDFEFGTGVLKVTPAHDKADFEIGLRHKLPVVDVMNPDGTMNALAGESLVGLDRFEARKVAAEKLRELEVLEKEEPYQNNVGFSERAGVPIEPRLSEQWFLKYPSVAEAKACVADGKMKFFPERWAKVYDHWLEGIQDWCISRQLWWGHRIPVWYRGDEIHCDITAPEGDGWKQDSDVLDTWFSSWLWPFATMGWPEKTDTLAKFYPTTDLVTGPDIIFFWVARMIMAGYEWMGDLPFKNVYFTGIIRDKQGRKMSKSLGNSPDPLDLIAKYGADALRFGVMRSAPLGADILFDEKNVELGRNFCTKLWNATRFRQMQGGASEGEIRPDLLTSDDRWILARLSDAIGDVSTSLDEYRFSDATSTLYRFFWNEFCDWYLEACKAVFFHSGDEARKANTLAVIDFVLAHTLRIFHPFLPFITEEIWNSLGFNSDLPANQGGDTIMTAPWPKAFGAEELAYFGLDEVADRFANAKYEVVNLGRGLRRDFNIASSKRVRFVLRPNGELAPHDIEVLRILLNAEPLDVLADYAAPKGTPVALTPLGELLLPLEGLIDVTAERERLAKELAKVEQELAKVRAKLADPNFAGKVPAKVLDEHRQRETDWAEKHAQLTKMREALGAA</sequence>
<dbReference type="FunFam" id="1.10.287.380:FF:000001">
    <property type="entry name" value="Valine--tRNA ligase"/>
    <property type="match status" value="1"/>
</dbReference>
<keyword evidence="7 12" id="KW-0648">Protein biosynthesis</keyword>
<dbReference type="HAMAP" id="MF_02004">
    <property type="entry name" value="Val_tRNA_synth_type1"/>
    <property type="match status" value="1"/>
</dbReference>
<dbReference type="SUPFAM" id="SSF46589">
    <property type="entry name" value="tRNA-binding arm"/>
    <property type="match status" value="1"/>
</dbReference>
<dbReference type="GO" id="GO:0005524">
    <property type="term" value="F:ATP binding"/>
    <property type="evidence" value="ECO:0007669"/>
    <property type="project" value="UniProtKB-UniRule"/>
</dbReference>
<comment type="caution">
    <text evidence="12">Lacks conserved residue(s) required for the propagation of feature annotation.</text>
</comment>
<dbReference type="NCBIfam" id="NF004349">
    <property type="entry name" value="PRK05729.1"/>
    <property type="match status" value="1"/>
</dbReference>
<evidence type="ECO:0000256" key="4">
    <source>
        <dbReference type="ARBA" id="ARBA00022598"/>
    </source>
</evidence>
<dbReference type="CDD" id="cd00817">
    <property type="entry name" value="ValRS_core"/>
    <property type="match status" value="1"/>
</dbReference>
<keyword evidence="9 12" id="KW-0030">Aminoacyl-tRNA synthetase</keyword>
<comment type="function">
    <text evidence="12">Catalyzes the attachment of valine to tRNA(Val). As ValRS can inadvertently accommodate and process structurally similar amino acids such as threonine, to avoid such errors, it has a 'posttransfer' editing activity that hydrolyzes mischarged Thr-tRNA(Val) in a tRNA-dependent manner.</text>
</comment>
<keyword evidence="8 12" id="KW-0175">Coiled coil</keyword>
<comment type="subcellular location">
    <subcellularLocation>
        <location evidence="1 12">Cytoplasm</location>
    </subcellularLocation>
</comment>
<evidence type="ECO:0000256" key="11">
    <source>
        <dbReference type="ARBA" id="ARBA00060830"/>
    </source>
</evidence>
<keyword evidence="5 12" id="KW-0547">Nucleotide-binding</keyword>
<dbReference type="PRINTS" id="PR00986">
    <property type="entry name" value="TRNASYNTHVAL"/>
</dbReference>
<feature type="domain" description="Valyl-tRNA synthetase tRNA-binding arm" evidence="15">
    <location>
        <begin position="826"/>
        <end position="890"/>
    </location>
</feature>
<dbReference type="GO" id="GO:0002161">
    <property type="term" value="F:aminoacyl-tRNA deacylase activity"/>
    <property type="evidence" value="ECO:0007669"/>
    <property type="project" value="InterPro"/>
</dbReference>
<dbReference type="Pfam" id="PF10458">
    <property type="entry name" value="Val_tRNA-synt_C"/>
    <property type="match status" value="1"/>
</dbReference>
<dbReference type="GO" id="GO:0005829">
    <property type="term" value="C:cytosol"/>
    <property type="evidence" value="ECO:0007669"/>
    <property type="project" value="TreeGrafter"/>
</dbReference>
<dbReference type="FunCoup" id="B4CXU5">
    <property type="interactions" value="528"/>
</dbReference>
<dbReference type="InterPro" id="IPR009008">
    <property type="entry name" value="Val/Leu/Ile-tRNA-synth_edit"/>
</dbReference>